<dbReference type="PANTHER" id="PTHR24305:SF157">
    <property type="entry name" value="N-ACETYLTRYPTOPHAN 6-HYDROXYLASE IVOC-RELATED"/>
    <property type="match status" value="1"/>
</dbReference>
<keyword evidence="3 8" id="KW-0349">Heme</keyword>
<evidence type="ECO:0000256" key="1">
    <source>
        <dbReference type="ARBA" id="ARBA00001971"/>
    </source>
</evidence>
<dbReference type="GO" id="GO:0016705">
    <property type="term" value="F:oxidoreductase activity, acting on paired donors, with incorporation or reduction of molecular oxygen"/>
    <property type="evidence" value="ECO:0007669"/>
    <property type="project" value="InterPro"/>
</dbReference>
<keyword evidence="12" id="KW-1185">Reference proteome</keyword>
<dbReference type="InterPro" id="IPR002403">
    <property type="entry name" value="Cyt_P450_E_grp-IV"/>
</dbReference>
<evidence type="ECO:0000256" key="6">
    <source>
        <dbReference type="ARBA" id="ARBA00023004"/>
    </source>
</evidence>
<dbReference type="Gene3D" id="1.10.630.10">
    <property type="entry name" value="Cytochrome P450"/>
    <property type="match status" value="1"/>
</dbReference>
<evidence type="ECO:0000256" key="8">
    <source>
        <dbReference type="PIRSR" id="PIRSR602403-1"/>
    </source>
</evidence>
<keyword evidence="10" id="KW-0812">Transmembrane</keyword>
<dbReference type="PRINTS" id="PR00465">
    <property type="entry name" value="EP450IV"/>
</dbReference>
<dbReference type="GO" id="GO:0005506">
    <property type="term" value="F:iron ion binding"/>
    <property type="evidence" value="ECO:0007669"/>
    <property type="project" value="InterPro"/>
</dbReference>
<evidence type="ECO:0000256" key="9">
    <source>
        <dbReference type="RuleBase" id="RU000461"/>
    </source>
</evidence>
<dbReference type="GO" id="GO:0004497">
    <property type="term" value="F:monooxygenase activity"/>
    <property type="evidence" value="ECO:0007669"/>
    <property type="project" value="UniProtKB-KW"/>
</dbReference>
<evidence type="ECO:0000256" key="10">
    <source>
        <dbReference type="SAM" id="Phobius"/>
    </source>
</evidence>
<dbReference type="EMBL" id="JAULSV010000001">
    <property type="protein sequence ID" value="KAK0656434.1"/>
    <property type="molecule type" value="Genomic_DNA"/>
</dbReference>
<accession>A0AA40D142</accession>
<dbReference type="Proteomes" id="UP001174936">
    <property type="component" value="Unassembled WGS sequence"/>
</dbReference>
<evidence type="ECO:0000313" key="11">
    <source>
        <dbReference type="EMBL" id="KAK0656434.1"/>
    </source>
</evidence>
<evidence type="ECO:0000256" key="2">
    <source>
        <dbReference type="ARBA" id="ARBA00010617"/>
    </source>
</evidence>
<name>A0AA40D142_9PEZI</name>
<keyword evidence="10" id="KW-0472">Membrane</keyword>
<evidence type="ECO:0000256" key="7">
    <source>
        <dbReference type="ARBA" id="ARBA00023033"/>
    </source>
</evidence>
<feature type="transmembrane region" description="Helical" evidence="10">
    <location>
        <begin position="15"/>
        <end position="36"/>
    </location>
</feature>
<dbReference type="AlphaFoldDB" id="A0AA40D142"/>
<comment type="cofactor">
    <cofactor evidence="1 8">
        <name>heme</name>
        <dbReference type="ChEBI" id="CHEBI:30413"/>
    </cofactor>
</comment>
<keyword evidence="5 9" id="KW-0560">Oxidoreductase</keyword>
<protein>
    <submittedName>
        <fullName evidence="11">Cytochrome P450 CYP542B3</fullName>
    </submittedName>
</protein>
<dbReference type="InterPro" id="IPR017972">
    <property type="entry name" value="Cyt_P450_CS"/>
</dbReference>
<keyword evidence="7 9" id="KW-0503">Monooxygenase</keyword>
<comment type="caution">
    <text evidence="11">The sequence shown here is derived from an EMBL/GenBank/DDBJ whole genome shotgun (WGS) entry which is preliminary data.</text>
</comment>
<evidence type="ECO:0000256" key="4">
    <source>
        <dbReference type="ARBA" id="ARBA00022723"/>
    </source>
</evidence>
<proteinExistence type="inferred from homology"/>
<keyword evidence="4 8" id="KW-0479">Metal-binding</keyword>
<evidence type="ECO:0000256" key="5">
    <source>
        <dbReference type="ARBA" id="ARBA00023002"/>
    </source>
</evidence>
<reference evidence="11" key="1">
    <citation type="submission" date="2023-06" db="EMBL/GenBank/DDBJ databases">
        <title>Genome-scale phylogeny and comparative genomics of the fungal order Sordariales.</title>
        <authorList>
            <consortium name="Lawrence Berkeley National Laboratory"/>
            <person name="Hensen N."/>
            <person name="Bonometti L."/>
            <person name="Westerberg I."/>
            <person name="Brannstrom I.O."/>
            <person name="Guillou S."/>
            <person name="Cros-Aarteil S."/>
            <person name="Calhoun S."/>
            <person name="Haridas S."/>
            <person name="Kuo A."/>
            <person name="Mondo S."/>
            <person name="Pangilinan J."/>
            <person name="Riley R."/>
            <person name="Labutti K."/>
            <person name="Andreopoulos B."/>
            <person name="Lipzen A."/>
            <person name="Chen C."/>
            <person name="Yanf M."/>
            <person name="Daum C."/>
            <person name="Ng V."/>
            <person name="Clum A."/>
            <person name="Steindorff A."/>
            <person name="Ohm R."/>
            <person name="Martin F."/>
            <person name="Silar P."/>
            <person name="Natvig D."/>
            <person name="Lalanne C."/>
            <person name="Gautier V."/>
            <person name="Ament-Velasquez S.L."/>
            <person name="Kruys A."/>
            <person name="Hutchinson M.I."/>
            <person name="Powell A.J."/>
            <person name="Barry K."/>
            <person name="Miller A.N."/>
            <person name="Grigoriev I.V."/>
            <person name="Debuchy R."/>
            <person name="Gladieux P."/>
            <person name="Thoren M.H."/>
            <person name="Johannesson H."/>
        </authorList>
    </citation>
    <scope>NUCLEOTIDE SEQUENCE</scope>
    <source>
        <strain evidence="11">SMH2532-1</strain>
    </source>
</reference>
<organism evidence="11 12">
    <name type="scientific">Cercophora newfieldiana</name>
    <dbReference type="NCBI Taxonomy" id="92897"/>
    <lineage>
        <taxon>Eukaryota</taxon>
        <taxon>Fungi</taxon>
        <taxon>Dikarya</taxon>
        <taxon>Ascomycota</taxon>
        <taxon>Pezizomycotina</taxon>
        <taxon>Sordariomycetes</taxon>
        <taxon>Sordariomycetidae</taxon>
        <taxon>Sordariales</taxon>
        <taxon>Lasiosphaeriaceae</taxon>
        <taxon>Cercophora</taxon>
    </lineage>
</organism>
<feature type="binding site" description="axial binding residue" evidence="8">
    <location>
        <position position="465"/>
    </location>
    <ligand>
        <name>heme</name>
        <dbReference type="ChEBI" id="CHEBI:30413"/>
    </ligand>
    <ligandPart>
        <name>Fe</name>
        <dbReference type="ChEBI" id="CHEBI:18248"/>
    </ligandPart>
</feature>
<dbReference type="PANTHER" id="PTHR24305">
    <property type="entry name" value="CYTOCHROME P450"/>
    <property type="match status" value="1"/>
</dbReference>
<dbReference type="InterPro" id="IPR036396">
    <property type="entry name" value="Cyt_P450_sf"/>
</dbReference>
<keyword evidence="6 8" id="KW-0408">Iron</keyword>
<keyword evidence="10" id="KW-1133">Transmembrane helix</keyword>
<evidence type="ECO:0000313" key="12">
    <source>
        <dbReference type="Proteomes" id="UP001174936"/>
    </source>
</evidence>
<evidence type="ECO:0000256" key="3">
    <source>
        <dbReference type="ARBA" id="ARBA00022617"/>
    </source>
</evidence>
<sequence length="540" mass="60511">MAIADLVSSLTPAHFAGLLGLLAIYTIYGAIWRLYFSPIAHIPGPRLAALTWWYEFYYDIILGGQYVYKMKDLHKEYGPIIRINPEEIHIGDPDFFPQLYGAGLRRDRWRFYTKQFCADNSVIGTVEHDLHKMRRAALNPFFSQQSVRKLQPVLEERVNALLARLHADGKSASKHPIDILYPFSAFTNDVINEYAFAKCDHLTEDPCYGKPVTDHFLTGTHYGKYVQHISILLTLLTSLPDLLSRALIPGWSSFLKMKHDIHATIAAIAATQHTARWELDVSHPTIFHALLSSKALPPREKSLVRLADEGRTIIQAGTLTSSWALTIATFHLLHKPAILARLRAELTAAIPDPTVAVPLATLENLPLLRAVVKETLRHSLGASGRSARVCPDQALVYTYTTPTPEGKKEYIIPPGVPVGMTTQHTVTNPEIYEDPEGFRPERWLGEDVERLDRYLTVFSGGARACLGIWLAQAEMTLCLARMWRVWDGKGETGGEGEAGLGGRMRLFETGERDARMAADWFIPIPWKGSKGVRVVLESKE</sequence>
<dbReference type="InterPro" id="IPR050121">
    <property type="entry name" value="Cytochrome_P450_monoxygenase"/>
</dbReference>
<dbReference type="Pfam" id="PF00067">
    <property type="entry name" value="p450"/>
    <property type="match status" value="1"/>
</dbReference>
<gene>
    <name evidence="11" type="ORF">B0T16DRAFT_452001</name>
</gene>
<dbReference type="CDD" id="cd11062">
    <property type="entry name" value="CYP58-like"/>
    <property type="match status" value="1"/>
</dbReference>
<dbReference type="GO" id="GO:0020037">
    <property type="term" value="F:heme binding"/>
    <property type="evidence" value="ECO:0007669"/>
    <property type="project" value="InterPro"/>
</dbReference>
<dbReference type="InterPro" id="IPR001128">
    <property type="entry name" value="Cyt_P450"/>
</dbReference>
<dbReference type="SUPFAM" id="SSF48264">
    <property type="entry name" value="Cytochrome P450"/>
    <property type="match status" value="1"/>
</dbReference>
<comment type="similarity">
    <text evidence="2 9">Belongs to the cytochrome P450 family.</text>
</comment>
<dbReference type="PROSITE" id="PS00086">
    <property type="entry name" value="CYTOCHROME_P450"/>
    <property type="match status" value="1"/>
</dbReference>